<dbReference type="InterPro" id="IPR002823">
    <property type="entry name" value="DUF112_TM"/>
</dbReference>
<dbReference type="PANTHER" id="PTHR35342:SF5">
    <property type="entry name" value="TRICARBOXYLIC TRANSPORT PROTEIN"/>
    <property type="match status" value="1"/>
</dbReference>
<dbReference type="EMBL" id="FOJX01000009">
    <property type="protein sequence ID" value="SFB07135.1"/>
    <property type="molecule type" value="Genomic_DNA"/>
</dbReference>
<evidence type="ECO:0000313" key="4">
    <source>
        <dbReference type="EMBL" id="SFB07135.1"/>
    </source>
</evidence>
<sequence>MEPAILIQGAMSVISDPMTIAFIVMGVFIGIIFGAVPGLTATLALIMFLPITYTMTPVQGLSTLIALYVGGISGGLVAAILLNIPGTPSSIATTFDGTPMAAKGEAGKALGVGVVFSFVGTIFGLLMLVTISPLLASVAIKFGAFEYCAVAACALALVISLAGRDLVKGLMGAFLGLMVATVGLSPVDSMKRFTFGMSELTSGFALLTILIGLFAITEVAKAAEEVRLKQEMRVETNVHIKGFGFTMKEFFGQKFNALRSSIIGCVIGILPGIGGAISGMLSYTAAKNQSKHPEKFGTGIMDGIVASESANNAGIGGALIPLLTLGIPGDAVTAILLGGLMVHNIAPGPLIFEKSGVVIYGLFAALFLAAIAMLLIELFGIRVFIRVLTIPKHYLLPIIMVLCAIGAFGNSNRIFDVYSIMAFGLVGYGMIKANIPSVPVIMGIILGPIFEMNFRRVAQLQGTGEGLLDHPIAAVLALIALGALIFSFVMNRREAKKLAEAEAQQGA</sequence>
<accession>A0A1H4A5K5</accession>
<feature type="transmembrane region" description="Helical" evidence="1">
    <location>
        <begin position="138"/>
        <end position="159"/>
    </location>
</feature>
<feature type="transmembrane region" description="Helical" evidence="1">
    <location>
        <begin position="204"/>
        <end position="223"/>
    </location>
</feature>
<feature type="transmembrane region" description="Helical" evidence="1">
    <location>
        <begin position="65"/>
        <end position="84"/>
    </location>
</feature>
<gene>
    <name evidence="4" type="ORF">SAMN05216587_10951</name>
    <name evidence="3" type="ORF">SAMN05660648_02715</name>
</gene>
<evidence type="ECO:0000256" key="1">
    <source>
        <dbReference type="SAM" id="Phobius"/>
    </source>
</evidence>
<dbReference type="EMBL" id="FNQG01000014">
    <property type="protein sequence ID" value="SEA30734.1"/>
    <property type="molecule type" value="Genomic_DNA"/>
</dbReference>
<evidence type="ECO:0000313" key="5">
    <source>
        <dbReference type="Proteomes" id="UP000183469"/>
    </source>
</evidence>
<evidence type="ECO:0000313" key="3">
    <source>
        <dbReference type="EMBL" id="SEA30734.1"/>
    </source>
</evidence>
<dbReference type="AlphaFoldDB" id="A0A1H4A5K5"/>
<keyword evidence="1" id="KW-1133">Transmembrane helix</keyword>
<feature type="transmembrane region" description="Helical" evidence="1">
    <location>
        <begin position="318"/>
        <end position="345"/>
    </location>
</feature>
<feature type="transmembrane region" description="Helical" evidence="1">
    <location>
        <begin position="166"/>
        <end position="184"/>
    </location>
</feature>
<dbReference type="RefSeq" id="WP_074673273.1">
    <property type="nucleotide sequence ID" value="NZ_FNQG01000014.1"/>
</dbReference>
<evidence type="ECO:0000259" key="2">
    <source>
        <dbReference type="Pfam" id="PF01970"/>
    </source>
</evidence>
<proteinExistence type="predicted"/>
<dbReference type="OrthoDB" id="9781349at2"/>
<keyword evidence="1" id="KW-0472">Membrane</keyword>
<feature type="transmembrane region" description="Helical" evidence="1">
    <location>
        <begin position="393"/>
        <end position="410"/>
    </location>
</feature>
<feature type="transmembrane region" description="Helical" evidence="1">
    <location>
        <begin position="262"/>
        <end position="286"/>
    </location>
</feature>
<feature type="transmembrane region" description="Helical" evidence="1">
    <location>
        <begin position="109"/>
        <end position="132"/>
    </location>
</feature>
<dbReference type="Proteomes" id="UP000183469">
    <property type="component" value="Unassembled WGS sequence"/>
</dbReference>
<protein>
    <submittedName>
        <fullName evidence="3">Putative tricarboxylic transport membrane protein</fullName>
    </submittedName>
</protein>
<name>A0A1H4A5K5_SELRU</name>
<dbReference type="PANTHER" id="PTHR35342">
    <property type="entry name" value="TRICARBOXYLIC TRANSPORT PROTEIN"/>
    <property type="match status" value="1"/>
</dbReference>
<feature type="transmembrane region" description="Helical" evidence="1">
    <location>
        <begin position="357"/>
        <end position="381"/>
    </location>
</feature>
<reference evidence="5 6" key="1">
    <citation type="submission" date="2016-10" db="EMBL/GenBank/DDBJ databases">
        <authorList>
            <person name="de Groot N.N."/>
        </authorList>
    </citation>
    <scope>NUCLEOTIDE SEQUENCE [LARGE SCALE GENOMIC DNA]</scope>
    <source>
        <strain evidence="3 5">DSM 2872</strain>
        <strain evidence="4 6">L14</strain>
    </source>
</reference>
<dbReference type="Proteomes" id="UP000183843">
    <property type="component" value="Unassembled WGS sequence"/>
</dbReference>
<evidence type="ECO:0000313" key="6">
    <source>
        <dbReference type="Proteomes" id="UP000183843"/>
    </source>
</evidence>
<feature type="transmembrane region" description="Helical" evidence="1">
    <location>
        <begin position="20"/>
        <end position="53"/>
    </location>
</feature>
<organism evidence="3 5">
    <name type="scientific">Selenomonas ruminantium</name>
    <dbReference type="NCBI Taxonomy" id="971"/>
    <lineage>
        <taxon>Bacteria</taxon>
        <taxon>Bacillati</taxon>
        <taxon>Bacillota</taxon>
        <taxon>Negativicutes</taxon>
        <taxon>Selenomonadales</taxon>
        <taxon>Selenomonadaceae</taxon>
        <taxon>Selenomonas</taxon>
    </lineage>
</organism>
<feature type="transmembrane region" description="Helical" evidence="1">
    <location>
        <begin position="422"/>
        <end position="450"/>
    </location>
</feature>
<keyword evidence="1" id="KW-0812">Transmembrane</keyword>
<feature type="transmembrane region" description="Helical" evidence="1">
    <location>
        <begin position="470"/>
        <end position="489"/>
    </location>
</feature>
<dbReference type="Pfam" id="PF01970">
    <property type="entry name" value="TctA"/>
    <property type="match status" value="1"/>
</dbReference>
<feature type="domain" description="DUF112" evidence="2">
    <location>
        <begin position="20"/>
        <end position="441"/>
    </location>
</feature>